<accession>A0AAV2NHT0</accession>
<evidence type="ECO:0000313" key="2">
    <source>
        <dbReference type="Proteomes" id="UP001497644"/>
    </source>
</evidence>
<sequence>MDTDIHVP</sequence>
<dbReference type="EMBL" id="OZ034838">
    <property type="protein sequence ID" value="CAL1679232.1"/>
    <property type="molecule type" value="Genomic_DNA"/>
</dbReference>
<evidence type="ECO:0000313" key="1">
    <source>
        <dbReference type="EMBL" id="CAL1679232.1"/>
    </source>
</evidence>
<protein>
    <submittedName>
        <fullName evidence="1">Uncharacterized protein</fullName>
    </submittedName>
</protein>
<proteinExistence type="predicted"/>
<reference evidence="1" key="1">
    <citation type="submission" date="2024-04" db="EMBL/GenBank/DDBJ databases">
        <authorList>
            <consortium name="Molecular Ecology Group"/>
        </authorList>
    </citation>
    <scope>NUCLEOTIDE SEQUENCE</scope>
</reference>
<organism evidence="1 2">
    <name type="scientific">Lasius platythorax</name>
    <dbReference type="NCBI Taxonomy" id="488582"/>
    <lineage>
        <taxon>Eukaryota</taxon>
        <taxon>Metazoa</taxon>
        <taxon>Ecdysozoa</taxon>
        <taxon>Arthropoda</taxon>
        <taxon>Hexapoda</taxon>
        <taxon>Insecta</taxon>
        <taxon>Pterygota</taxon>
        <taxon>Neoptera</taxon>
        <taxon>Endopterygota</taxon>
        <taxon>Hymenoptera</taxon>
        <taxon>Apocrita</taxon>
        <taxon>Aculeata</taxon>
        <taxon>Formicoidea</taxon>
        <taxon>Formicidae</taxon>
        <taxon>Formicinae</taxon>
        <taxon>Lasius</taxon>
        <taxon>Lasius</taxon>
    </lineage>
</organism>
<dbReference type="Proteomes" id="UP001497644">
    <property type="component" value="Chromosome 15"/>
</dbReference>
<name>A0AAV2NHT0_9HYME</name>
<feature type="non-terminal residue" evidence="1">
    <location>
        <position position="8"/>
    </location>
</feature>
<keyword evidence="2" id="KW-1185">Reference proteome</keyword>
<gene>
    <name evidence="1" type="ORF">LPLAT_LOCUS4947</name>
</gene>